<name>A0A835MXA8_9ROSI</name>
<sequence length="85" mass="9763">MSARIGAMRHVKRWCKLLNAVACNWIIELEVQVHKFKGRPVPASTTVDNEILPFILPIRQQLTDLTMRPYPITERLITGNYMDAA</sequence>
<accession>A0A835MXA8</accession>
<proteinExistence type="predicted"/>
<evidence type="ECO:0000313" key="1">
    <source>
        <dbReference type="EMBL" id="KAF9680705.1"/>
    </source>
</evidence>
<dbReference type="EMBL" id="JADGMS010000006">
    <property type="protein sequence ID" value="KAF9680705.1"/>
    <property type="molecule type" value="Genomic_DNA"/>
</dbReference>
<reference evidence="1 2" key="1">
    <citation type="submission" date="2020-10" db="EMBL/GenBank/DDBJ databases">
        <title>Plant Genome Project.</title>
        <authorList>
            <person name="Zhang R.-G."/>
        </authorList>
    </citation>
    <scope>NUCLEOTIDE SEQUENCE [LARGE SCALE GENOMIC DNA]</scope>
    <source>
        <strain evidence="1">FAFU-HL-1</strain>
        <tissue evidence="1">Leaf</tissue>
    </source>
</reference>
<dbReference type="AlphaFoldDB" id="A0A835MXA8"/>
<organism evidence="1 2">
    <name type="scientific">Salix dunnii</name>
    <dbReference type="NCBI Taxonomy" id="1413687"/>
    <lineage>
        <taxon>Eukaryota</taxon>
        <taxon>Viridiplantae</taxon>
        <taxon>Streptophyta</taxon>
        <taxon>Embryophyta</taxon>
        <taxon>Tracheophyta</taxon>
        <taxon>Spermatophyta</taxon>
        <taxon>Magnoliopsida</taxon>
        <taxon>eudicotyledons</taxon>
        <taxon>Gunneridae</taxon>
        <taxon>Pentapetalae</taxon>
        <taxon>rosids</taxon>
        <taxon>fabids</taxon>
        <taxon>Malpighiales</taxon>
        <taxon>Salicaceae</taxon>
        <taxon>Saliceae</taxon>
        <taxon>Salix</taxon>
    </lineage>
</organism>
<protein>
    <submittedName>
        <fullName evidence="1">Uncharacterized protein</fullName>
    </submittedName>
</protein>
<dbReference type="Proteomes" id="UP000657918">
    <property type="component" value="Unassembled WGS sequence"/>
</dbReference>
<gene>
    <name evidence="1" type="ORF">SADUNF_Sadunf06G0149300</name>
</gene>
<comment type="caution">
    <text evidence="1">The sequence shown here is derived from an EMBL/GenBank/DDBJ whole genome shotgun (WGS) entry which is preliminary data.</text>
</comment>
<evidence type="ECO:0000313" key="2">
    <source>
        <dbReference type="Proteomes" id="UP000657918"/>
    </source>
</evidence>
<keyword evidence="2" id="KW-1185">Reference proteome</keyword>